<dbReference type="PATRIC" id="fig|1245471.3.peg.3407"/>
<evidence type="ECO:0000313" key="2">
    <source>
        <dbReference type="EMBL" id="BAN49102.1"/>
    </source>
</evidence>
<accession>S6AG26</accession>
<sequence length="88" mass="9683">MTKILALLLLVAPVALADSVQPSHSCSKPDVPAQFKDEAESEQFTRDVNAYHQCISAFVQAQNDAVHKHRAAAQQATDEWNTFANSMK</sequence>
<keyword evidence="3" id="KW-1185">Reference proteome</keyword>
<dbReference type="RefSeq" id="WP_016493247.1">
    <property type="nucleotide sequence ID" value="NC_021499.1"/>
</dbReference>
<dbReference type="OrthoDB" id="6913928at2"/>
<evidence type="ECO:0000256" key="1">
    <source>
        <dbReference type="SAM" id="SignalP"/>
    </source>
</evidence>
<dbReference type="STRING" id="1245471.PCA10_33700"/>
<dbReference type="eggNOG" id="ENOG5031HHC">
    <property type="taxonomic scope" value="Bacteria"/>
</dbReference>
<dbReference type="AlphaFoldDB" id="S6AG26"/>
<gene>
    <name evidence="2" type="ORF">PCA10_33700</name>
</gene>
<dbReference type="KEGG" id="pre:PCA10_33700"/>
<dbReference type="Proteomes" id="UP000015503">
    <property type="component" value="Chromosome"/>
</dbReference>
<dbReference type="EMBL" id="AP013068">
    <property type="protein sequence ID" value="BAN49102.1"/>
    <property type="molecule type" value="Genomic_DNA"/>
</dbReference>
<dbReference type="HOGENOM" id="CLU_2367992_0_0_6"/>
<reference evidence="2 3" key="1">
    <citation type="journal article" date="2013" name="Genome Announc.">
        <title>Complete Genome Sequence of the Carbazole Degrader Pseudomonas resinovorans Strain CA10 (NBRC 106553).</title>
        <authorList>
            <person name="Shintani M."/>
            <person name="Hosoyama A."/>
            <person name="Ohji S."/>
            <person name="Tsuchikane K."/>
            <person name="Takarada H."/>
            <person name="Yamazoe A."/>
            <person name="Fujita N."/>
            <person name="Nojiri H."/>
        </authorList>
    </citation>
    <scope>NUCLEOTIDE SEQUENCE [LARGE SCALE GENOMIC DNA]</scope>
    <source>
        <strain evidence="2 3">NBRC 106553</strain>
    </source>
</reference>
<proteinExistence type="predicted"/>
<feature type="chain" id="PRO_5004546006" evidence="1">
    <location>
        <begin position="18"/>
        <end position="88"/>
    </location>
</feature>
<protein>
    <submittedName>
        <fullName evidence="2">Uncharacterized protein</fullName>
    </submittedName>
</protein>
<name>S6AG26_METRE</name>
<feature type="signal peptide" evidence="1">
    <location>
        <begin position="1"/>
        <end position="17"/>
    </location>
</feature>
<keyword evidence="1" id="KW-0732">Signal</keyword>
<organism evidence="2 3">
    <name type="scientific">Metapseudomonas resinovorans NBRC 106553</name>
    <dbReference type="NCBI Taxonomy" id="1245471"/>
    <lineage>
        <taxon>Bacteria</taxon>
        <taxon>Pseudomonadati</taxon>
        <taxon>Pseudomonadota</taxon>
        <taxon>Gammaproteobacteria</taxon>
        <taxon>Pseudomonadales</taxon>
        <taxon>Pseudomonadaceae</taxon>
        <taxon>Metapseudomonas</taxon>
    </lineage>
</organism>
<evidence type="ECO:0000313" key="3">
    <source>
        <dbReference type="Proteomes" id="UP000015503"/>
    </source>
</evidence>